<dbReference type="OrthoDB" id="20799at2759"/>
<dbReference type="PROSITE" id="PS00478">
    <property type="entry name" value="LIM_DOMAIN_1"/>
    <property type="match status" value="1"/>
</dbReference>
<evidence type="ECO:0000313" key="20">
    <source>
        <dbReference type="Proteomes" id="UP000030746"/>
    </source>
</evidence>
<dbReference type="PROSITE" id="PS50021">
    <property type="entry name" value="CH"/>
    <property type="match status" value="1"/>
</dbReference>
<evidence type="ECO:0000256" key="16">
    <source>
        <dbReference type="PROSITE-ProRule" id="PRU00125"/>
    </source>
</evidence>
<dbReference type="Pfam" id="PF25413">
    <property type="entry name" value="Rossman_Mical"/>
    <property type="match status" value="1"/>
</dbReference>
<dbReference type="GO" id="GO:0003779">
    <property type="term" value="F:actin binding"/>
    <property type="evidence" value="ECO:0007669"/>
    <property type="project" value="UniProtKB-KW"/>
</dbReference>
<gene>
    <name evidence="19" type="ORF">LOTGIDRAFT_51710</name>
</gene>
<dbReference type="Pfam" id="PF01494">
    <property type="entry name" value="FAD_binding_3"/>
    <property type="match status" value="1"/>
</dbReference>
<dbReference type="InterPro" id="IPR050540">
    <property type="entry name" value="F-actin_Monoox_Mical"/>
</dbReference>
<dbReference type="InterPro" id="IPR002938">
    <property type="entry name" value="FAD-bd"/>
</dbReference>
<keyword evidence="7 16" id="KW-0479">Metal-binding</keyword>
<evidence type="ECO:0000256" key="10">
    <source>
        <dbReference type="ARBA" id="ARBA00022857"/>
    </source>
</evidence>
<evidence type="ECO:0000256" key="8">
    <source>
        <dbReference type="ARBA" id="ARBA00022827"/>
    </source>
</evidence>
<dbReference type="InterPro" id="IPR036188">
    <property type="entry name" value="FAD/NAD-bd_sf"/>
</dbReference>
<keyword evidence="10" id="KW-0521">NADP</keyword>
<dbReference type="GO" id="GO:0046872">
    <property type="term" value="F:metal ion binding"/>
    <property type="evidence" value="ECO:0007669"/>
    <property type="project" value="UniProtKB-KW"/>
</dbReference>
<keyword evidence="9 16" id="KW-0862">Zinc</keyword>
<evidence type="ECO:0000256" key="15">
    <source>
        <dbReference type="ARBA" id="ARBA00049522"/>
    </source>
</evidence>
<evidence type="ECO:0000256" key="4">
    <source>
        <dbReference type="ARBA" id="ARBA00012709"/>
    </source>
</evidence>
<evidence type="ECO:0000256" key="3">
    <source>
        <dbReference type="ARBA" id="ARBA00008223"/>
    </source>
</evidence>
<comment type="similarity">
    <text evidence="3">Belongs to the Mical family.</text>
</comment>
<keyword evidence="13 16" id="KW-0440">LIM domain</keyword>
<dbReference type="SMART" id="SM00033">
    <property type="entry name" value="CH"/>
    <property type="match status" value="1"/>
</dbReference>
<dbReference type="Gene3D" id="3.50.50.60">
    <property type="entry name" value="FAD/NAD(P)-binding domain"/>
    <property type="match status" value="1"/>
</dbReference>
<keyword evidence="8" id="KW-0274">FAD</keyword>
<organism evidence="19 20">
    <name type="scientific">Lottia gigantea</name>
    <name type="common">Giant owl limpet</name>
    <dbReference type="NCBI Taxonomy" id="225164"/>
    <lineage>
        <taxon>Eukaryota</taxon>
        <taxon>Metazoa</taxon>
        <taxon>Spiralia</taxon>
        <taxon>Lophotrochozoa</taxon>
        <taxon>Mollusca</taxon>
        <taxon>Gastropoda</taxon>
        <taxon>Patellogastropoda</taxon>
        <taxon>Lottioidea</taxon>
        <taxon>Lottiidae</taxon>
        <taxon>Lottia</taxon>
    </lineage>
</organism>
<evidence type="ECO:0000256" key="2">
    <source>
        <dbReference type="ARBA" id="ARBA00004496"/>
    </source>
</evidence>
<dbReference type="InterPro" id="IPR036872">
    <property type="entry name" value="CH_dom_sf"/>
</dbReference>
<dbReference type="CDD" id="cd22198">
    <property type="entry name" value="CH_MICAL_EHBP-like"/>
    <property type="match status" value="1"/>
</dbReference>
<dbReference type="RefSeq" id="XP_009044654.1">
    <property type="nucleotide sequence ID" value="XM_009046406.1"/>
</dbReference>
<evidence type="ECO:0000256" key="6">
    <source>
        <dbReference type="ARBA" id="ARBA00022630"/>
    </source>
</evidence>
<keyword evidence="6" id="KW-0285">Flavoprotein</keyword>
<accession>V4BAR3</accession>
<evidence type="ECO:0000256" key="11">
    <source>
        <dbReference type="ARBA" id="ARBA00023002"/>
    </source>
</evidence>
<dbReference type="SUPFAM" id="SSF57716">
    <property type="entry name" value="Glucocorticoid receptor-like (DNA-binding domain)"/>
    <property type="match status" value="1"/>
</dbReference>
<feature type="non-terminal residue" evidence="19">
    <location>
        <position position="807"/>
    </location>
</feature>
<dbReference type="AlphaFoldDB" id="V4BAR3"/>
<keyword evidence="20" id="KW-1185">Reference proteome</keyword>
<dbReference type="PANTHER" id="PTHR23167:SF54">
    <property type="entry name" value="[F-ACTIN]-MONOOXYGENASE MICAL"/>
    <property type="match status" value="1"/>
</dbReference>
<reference evidence="19 20" key="1">
    <citation type="journal article" date="2013" name="Nature">
        <title>Insights into bilaterian evolution from three spiralian genomes.</title>
        <authorList>
            <person name="Simakov O."/>
            <person name="Marletaz F."/>
            <person name="Cho S.J."/>
            <person name="Edsinger-Gonzales E."/>
            <person name="Havlak P."/>
            <person name="Hellsten U."/>
            <person name="Kuo D.H."/>
            <person name="Larsson T."/>
            <person name="Lv J."/>
            <person name="Arendt D."/>
            <person name="Savage R."/>
            <person name="Osoegawa K."/>
            <person name="de Jong P."/>
            <person name="Grimwood J."/>
            <person name="Chapman J.A."/>
            <person name="Shapiro H."/>
            <person name="Aerts A."/>
            <person name="Otillar R.P."/>
            <person name="Terry A.Y."/>
            <person name="Boore J.L."/>
            <person name="Grigoriev I.V."/>
            <person name="Lindberg D.R."/>
            <person name="Seaver E.C."/>
            <person name="Weisblat D.A."/>
            <person name="Putnam N.H."/>
            <person name="Rokhsar D.S."/>
        </authorList>
    </citation>
    <scope>NUCLEOTIDE SEQUENCE [LARGE SCALE GENOMIC DNA]</scope>
</reference>
<dbReference type="SUPFAM" id="SSF47576">
    <property type="entry name" value="Calponin-homology domain, CH-domain"/>
    <property type="match status" value="1"/>
</dbReference>
<evidence type="ECO:0000256" key="5">
    <source>
        <dbReference type="ARBA" id="ARBA00022490"/>
    </source>
</evidence>
<feature type="non-terminal residue" evidence="19">
    <location>
        <position position="1"/>
    </location>
</feature>
<evidence type="ECO:0000313" key="19">
    <source>
        <dbReference type="EMBL" id="ESP04611.1"/>
    </source>
</evidence>
<dbReference type="Gene3D" id="2.10.110.10">
    <property type="entry name" value="Cysteine Rich Protein"/>
    <property type="match status" value="1"/>
</dbReference>
<dbReference type="PRINTS" id="PR00420">
    <property type="entry name" value="RNGMNOXGNASE"/>
</dbReference>
<dbReference type="Proteomes" id="UP000030746">
    <property type="component" value="Unassembled WGS sequence"/>
</dbReference>
<dbReference type="GO" id="GO:0005737">
    <property type="term" value="C:cytoplasm"/>
    <property type="evidence" value="ECO:0007669"/>
    <property type="project" value="UniProtKB-SubCell"/>
</dbReference>
<dbReference type="PANTHER" id="PTHR23167">
    <property type="entry name" value="CALPONIN HOMOLOGY DOMAIN-CONTAINING PROTEIN DDB_G0272472-RELATED"/>
    <property type="match status" value="1"/>
</dbReference>
<keyword evidence="11" id="KW-0560">Oxidoreductase</keyword>
<dbReference type="Pfam" id="PF00307">
    <property type="entry name" value="CH"/>
    <property type="match status" value="1"/>
</dbReference>
<dbReference type="GO" id="GO:0071949">
    <property type="term" value="F:FAD binding"/>
    <property type="evidence" value="ECO:0007669"/>
    <property type="project" value="InterPro"/>
</dbReference>
<feature type="domain" description="Calponin-homology (CH)" evidence="17">
    <location>
        <begin position="511"/>
        <end position="619"/>
    </location>
</feature>
<dbReference type="HOGENOM" id="CLU_000329_0_1_1"/>
<comment type="subcellular location">
    <subcellularLocation>
        <location evidence="2">Cytoplasm</location>
    </subcellularLocation>
</comment>
<dbReference type="OMA" id="WAFLEVL"/>
<dbReference type="EC" id="1.14.13.225" evidence="4"/>
<feature type="domain" description="LIM zinc-binding" evidence="18">
    <location>
        <begin position="756"/>
        <end position="807"/>
    </location>
</feature>
<dbReference type="InterPro" id="IPR057494">
    <property type="entry name" value="Rossman_Mical"/>
</dbReference>
<dbReference type="FunFam" id="3.50.50.60:FF:000004">
    <property type="entry name" value="protein-methionine sulfoxide oxidase MICAL2 isoform X1"/>
    <property type="match status" value="1"/>
</dbReference>
<protein>
    <recommendedName>
        <fullName evidence="4">F-actin monooxygenase</fullName>
        <ecNumber evidence="4">1.14.13.225</ecNumber>
    </recommendedName>
</protein>
<proteinExistence type="inferred from homology"/>
<evidence type="ECO:0000256" key="9">
    <source>
        <dbReference type="ARBA" id="ARBA00022833"/>
    </source>
</evidence>
<dbReference type="Gene3D" id="1.10.418.10">
    <property type="entry name" value="Calponin-like domain"/>
    <property type="match status" value="1"/>
</dbReference>
<dbReference type="GeneID" id="20251202"/>
<evidence type="ECO:0000256" key="14">
    <source>
        <dbReference type="ARBA" id="ARBA00023203"/>
    </source>
</evidence>
<sequence>LFDQFVNAVTCKSVFNTFHELCTVLGLQHVDHHNFYKCLKSRLTSWRAKSIWDKFDKRAAHRDYRGGAACADTRVLIIGAGPCGLRMAIEAAFLGAKTVVVEKRDRFSRNNVLHLWPFLITDLKNLGAKKFFGKFAAGAIDHISIRQLQCILLKVALLLGVEVHVNVGFSCLIEPPEDQTDHIGWRCKIDPENHPVSEYQFDVLVGADGKRNTLSGFTRKEFRGKLAIAITANFINKNTTAEASVEEISGVAFIFNQKFFTDLKDKTGIDLENIVYYKDETHYFVMTAKKQSLFAKGVLKEDYADTIQLLSRENVNQDALMAYAKEAANVSTNYQLPNLEFAVNHYGQADLAMFDFTSMFAAENSSRVVEKNGHKLLMGIVGDSLLEPFWPTGSGCARGFLGAFDTAWMIKNWAAGKMRPLEILAERESIFQLLSQTTPESLHKLHSHYSIDPNTRYPNLNTIRILKPSQVRHLYDGGDAKLLDEEIPSKRRKQGMVSFKTEMHIHSSNGLVDPYSLLRWCQKILNNNIYRHVHIIDFTTSWKSGLALCALIHAFKPDLINFNQLLESNPLHNNQLALTIAEKELGINPVMSADDIASSDIPDRLNMMAYLSQYYRVFRTEPVPLAPIVQTRSLSKDDKNTRSPKHRTSFLQKLKDKTFHKITHEEKLEEHQHIELTKYKKLPMDEIANKLTVTNKASTSYTPFSQKSKEEAQGAVSVNAMAEILAAKFRGDVPAQPVVKRLKGTPTLAAAQPNSEFCKFCAKRVYIMERMSAEGVFFHRGCLKCDFCGVILRLNNYTAEREPDGKF</sequence>
<evidence type="ECO:0000259" key="17">
    <source>
        <dbReference type="PROSITE" id="PS50021"/>
    </source>
</evidence>
<dbReference type="SUPFAM" id="SSF51905">
    <property type="entry name" value="FAD/NAD(P)-binding domain"/>
    <property type="match status" value="1"/>
</dbReference>
<evidence type="ECO:0000256" key="1">
    <source>
        <dbReference type="ARBA" id="ARBA00001974"/>
    </source>
</evidence>
<dbReference type="PROSITE" id="PS50023">
    <property type="entry name" value="LIM_DOMAIN_2"/>
    <property type="match status" value="1"/>
</dbReference>
<dbReference type="GO" id="GO:0120501">
    <property type="term" value="F:F-actin monooxygenase activity"/>
    <property type="evidence" value="ECO:0007669"/>
    <property type="project" value="UniProtKB-EC"/>
</dbReference>
<keyword evidence="5" id="KW-0963">Cytoplasm</keyword>
<evidence type="ECO:0000256" key="12">
    <source>
        <dbReference type="ARBA" id="ARBA00023033"/>
    </source>
</evidence>
<dbReference type="EMBL" id="KB199676">
    <property type="protein sequence ID" value="ESP04611.1"/>
    <property type="molecule type" value="Genomic_DNA"/>
</dbReference>
<comment type="cofactor">
    <cofactor evidence="1">
        <name>FAD</name>
        <dbReference type="ChEBI" id="CHEBI:57692"/>
    </cofactor>
</comment>
<keyword evidence="12" id="KW-0503">Monooxygenase</keyword>
<evidence type="ECO:0000256" key="13">
    <source>
        <dbReference type="ARBA" id="ARBA00023038"/>
    </source>
</evidence>
<name>V4BAR3_LOTGI</name>
<evidence type="ECO:0000259" key="18">
    <source>
        <dbReference type="PROSITE" id="PS50023"/>
    </source>
</evidence>
<evidence type="ECO:0000256" key="7">
    <source>
        <dbReference type="ARBA" id="ARBA00022723"/>
    </source>
</evidence>
<dbReference type="CTD" id="20251202"/>
<dbReference type="KEGG" id="lgi:LOTGIDRAFT_51710"/>
<dbReference type="InterPro" id="IPR001715">
    <property type="entry name" value="CH_dom"/>
</dbReference>
<keyword evidence="14" id="KW-0009">Actin-binding</keyword>
<comment type="catalytic activity">
    <reaction evidence="15">
        <text>L-methionyl-[F-actin] + NADPH + O2 + H(+) = L-methionyl-(R)-S-oxide-[F-actin] + NADP(+) + H2O</text>
        <dbReference type="Rhea" id="RHEA:51308"/>
        <dbReference type="Rhea" id="RHEA-COMP:12953"/>
        <dbReference type="Rhea" id="RHEA-COMP:12956"/>
        <dbReference type="ChEBI" id="CHEBI:15377"/>
        <dbReference type="ChEBI" id="CHEBI:15378"/>
        <dbReference type="ChEBI" id="CHEBI:15379"/>
        <dbReference type="ChEBI" id="CHEBI:16044"/>
        <dbReference type="ChEBI" id="CHEBI:45764"/>
        <dbReference type="ChEBI" id="CHEBI:57783"/>
        <dbReference type="ChEBI" id="CHEBI:58349"/>
        <dbReference type="EC" id="1.14.13.225"/>
    </reaction>
</comment>
<dbReference type="InterPro" id="IPR001781">
    <property type="entry name" value="Znf_LIM"/>
</dbReference>